<keyword evidence="3" id="KW-0902">Two-component regulatory system</keyword>
<evidence type="ECO:0000313" key="7">
    <source>
        <dbReference type="EMBL" id="QVJ03126.1"/>
    </source>
</evidence>
<keyword evidence="5" id="KW-0472">Membrane</keyword>
<dbReference type="GO" id="GO:0016020">
    <property type="term" value="C:membrane"/>
    <property type="evidence" value="ECO:0007669"/>
    <property type="project" value="InterPro"/>
</dbReference>
<keyword evidence="2" id="KW-0418">Kinase</keyword>
<feature type="transmembrane region" description="Helical" evidence="5">
    <location>
        <begin position="573"/>
        <end position="593"/>
    </location>
</feature>
<organism evidence="7 8">
    <name type="scientific">Nocardiopsis eucommiae</name>
    <dbReference type="NCBI Taxonomy" id="2831970"/>
    <lineage>
        <taxon>Bacteria</taxon>
        <taxon>Bacillati</taxon>
        <taxon>Actinomycetota</taxon>
        <taxon>Actinomycetes</taxon>
        <taxon>Streptosporangiales</taxon>
        <taxon>Nocardiopsidaceae</taxon>
        <taxon>Nocardiopsis</taxon>
    </lineage>
</organism>
<keyword evidence="1" id="KW-0808">Transferase</keyword>
<reference evidence="7" key="1">
    <citation type="submission" date="2021-05" db="EMBL/GenBank/DDBJ databases">
        <authorList>
            <person name="Kaiqin L."/>
            <person name="Jian G."/>
        </authorList>
    </citation>
    <scope>NUCLEOTIDE SEQUENCE</scope>
    <source>
        <strain evidence="7">HDS5</strain>
    </source>
</reference>
<feature type="transmembrane region" description="Helical" evidence="5">
    <location>
        <begin position="33"/>
        <end position="54"/>
    </location>
</feature>
<dbReference type="PANTHER" id="PTHR24421">
    <property type="entry name" value="NITRATE/NITRITE SENSOR PROTEIN NARX-RELATED"/>
    <property type="match status" value="1"/>
</dbReference>
<dbReference type="InterPro" id="IPR050482">
    <property type="entry name" value="Sensor_HK_TwoCompSys"/>
</dbReference>
<dbReference type="GO" id="GO:0046983">
    <property type="term" value="F:protein dimerization activity"/>
    <property type="evidence" value="ECO:0007669"/>
    <property type="project" value="InterPro"/>
</dbReference>
<evidence type="ECO:0000256" key="1">
    <source>
        <dbReference type="ARBA" id="ARBA00022679"/>
    </source>
</evidence>
<dbReference type="InterPro" id="IPR036890">
    <property type="entry name" value="HATPase_C_sf"/>
</dbReference>
<dbReference type="AlphaFoldDB" id="A0A975QKV2"/>
<evidence type="ECO:0000256" key="3">
    <source>
        <dbReference type="ARBA" id="ARBA00023012"/>
    </source>
</evidence>
<dbReference type="Pfam" id="PF07730">
    <property type="entry name" value="HisKA_3"/>
    <property type="match status" value="2"/>
</dbReference>
<evidence type="ECO:0000313" key="8">
    <source>
        <dbReference type="Proteomes" id="UP000682416"/>
    </source>
</evidence>
<protein>
    <recommendedName>
        <fullName evidence="6">Signal transduction histidine kinase subgroup 3 dimerisation and phosphoacceptor domain-containing protein</fullName>
    </recommendedName>
</protein>
<proteinExistence type="predicted"/>
<name>A0A975QKV2_9ACTN</name>
<feature type="transmembrane region" description="Helical" evidence="5">
    <location>
        <begin position="118"/>
        <end position="136"/>
    </location>
</feature>
<accession>A0A975QKV2</accession>
<gene>
    <name evidence="7" type="ORF">KGD82_01485</name>
</gene>
<feature type="transmembrane region" description="Helical" evidence="5">
    <location>
        <begin position="495"/>
        <end position="516"/>
    </location>
</feature>
<keyword evidence="8" id="KW-1185">Reference proteome</keyword>
<feature type="transmembrane region" description="Helical" evidence="5">
    <location>
        <begin position="74"/>
        <end position="90"/>
    </location>
</feature>
<keyword evidence="5" id="KW-1133">Transmembrane helix</keyword>
<evidence type="ECO:0000256" key="2">
    <source>
        <dbReference type="ARBA" id="ARBA00022777"/>
    </source>
</evidence>
<dbReference type="CDD" id="cd16917">
    <property type="entry name" value="HATPase_UhpB-NarQ-NarX-like"/>
    <property type="match status" value="1"/>
</dbReference>
<keyword evidence="5" id="KW-0812">Transmembrane</keyword>
<dbReference type="Gene3D" id="1.20.5.1930">
    <property type="match status" value="2"/>
</dbReference>
<dbReference type="InterPro" id="IPR011712">
    <property type="entry name" value="Sig_transdc_His_kin_sub3_dim/P"/>
</dbReference>
<feature type="domain" description="Signal transduction histidine kinase subgroup 3 dimerisation and phosphoacceptor" evidence="6">
    <location>
        <begin position="202"/>
        <end position="267"/>
    </location>
</feature>
<dbReference type="GO" id="GO:0000155">
    <property type="term" value="F:phosphorelay sensor kinase activity"/>
    <property type="evidence" value="ECO:0007669"/>
    <property type="project" value="InterPro"/>
</dbReference>
<feature type="region of interest" description="Disordered" evidence="4">
    <location>
        <begin position="431"/>
        <end position="450"/>
    </location>
</feature>
<dbReference type="KEGG" id="nec:KGD82_01485"/>
<dbReference type="PANTHER" id="PTHR24421:SF63">
    <property type="entry name" value="SENSOR HISTIDINE KINASE DESK"/>
    <property type="match status" value="1"/>
</dbReference>
<feature type="transmembrane region" description="Helical" evidence="5">
    <location>
        <begin position="465"/>
        <end position="483"/>
    </location>
</feature>
<evidence type="ECO:0000256" key="5">
    <source>
        <dbReference type="SAM" id="Phobius"/>
    </source>
</evidence>
<dbReference type="Proteomes" id="UP000682416">
    <property type="component" value="Chromosome"/>
</dbReference>
<feature type="transmembrane region" description="Helical" evidence="5">
    <location>
        <begin position="605"/>
        <end position="628"/>
    </location>
</feature>
<evidence type="ECO:0000256" key="4">
    <source>
        <dbReference type="SAM" id="MobiDB-lite"/>
    </source>
</evidence>
<feature type="transmembrane region" description="Helical" evidence="5">
    <location>
        <begin position="156"/>
        <end position="181"/>
    </location>
</feature>
<feature type="domain" description="Signal transduction histidine kinase subgroup 3 dimerisation and phosphoacceptor" evidence="6">
    <location>
        <begin position="649"/>
        <end position="715"/>
    </location>
</feature>
<feature type="transmembrane region" description="Helical" evidence="5">
    <location>
        <begin position="96"/>
        <end position="111"/>
    </location>
</feature>
<dbReference type="EMBL" id="CP074402">
    <property type="protein sequence ID" value="QVJ03126.1"/>
    <property type="molecule type" value="Genomic_DNA"/>
</dbReference>
<sequence length="843" mass="89285">MAAFPFLVPFWAGSGLVVDLAHASDILSGQPTYVLVLAVVRIVALFVASVLCALAMIRMIRDRLDGRPRPDRNLFRNTVALLLVLCLFLWHTPSALAVGASAGVLVAFLTSRRDLLRLLAGALVVTAVGALISPIRTPLLPGSDGLTGYLGFSSSLLGHGLLMLLWAGFLWLGCLYTVWLWDGIRQVTEGQQARARLAVDGERLRFTNEIRELLRHRLDALRLGAGGAVRNVRSDPETAKREIGQVHELARATLRQVRSVVRGYRDIDLDAEVGSVRAVLEANGTFTTVSGLADLRLPADTSALAAWVVREGGTNVLRHSRAQRCRITFTVVPGPGHGGLVVELANDRARESVPGGVGSDSGLAGLAERIAGAGGTLTAARTDDGGFLLRAALPLAEPVREATGAGGNGAGGNGADPLTPVAAGRVPVASVPEASGTDGAPSPVDDPELLSDMANDRRVRFSRRIIMGLIGFNSVMIVGLALMDLRLSSEFGLPLWSSVVGGLLTVVVACLLIRLLRERVDGNRRPSPRLWWISVGLLLLSAVFLNNPPVVLIMIGAWWGTGIFFTTRWPGAVVSALLLLSPLLLIPTFGPFFAPNGVNPFVYGLLWFVAVIVAVGLALSTFGTIWLWDISREAVAGQRASAQLAVTQERLRFARDMHDLLGHSLSALAVKAQLAGRLVDRAPDRAVSEMTEVQGLAVQALQQMRSAVSGDREADLEGEVAAVGAVLDSGGTRTVVTGLEGLELPPKVAGLAAWVVREGGTNVMRHSDAEECQISFRITRDGTNVSRGLVVEVHNDSAKDETSGGGDGSGLAGLSERVALVGGTLSRARTRDGGFLLRAVIPF</sequence>
<dbReference type="Gene3D" id="3.30.565.10">
    <property type="entry name" value="Histidine kinase-like ATPase, C-terminal domain"/>
    <property type="match status" value="2"/>
</dbReference>
<evidence type="ECO:0000259" key="6">
    <source>
        <dbReference type="Pfam" id="PF07730"/>
    </source>
</evidence>